<gene>
    <name evidence="2" type="ORF">FHS68_000166</name>
</gene>
<dbReference type="Proteomes" id="UP001179181">
    <property type="component" value="Unassembled WGS sequence"/>
</dbReference>
<protein>
    <submittedName>
        <fullName evidence="2">Glycosyltransferase</fullName>
    </submittedName>
</protein>
<dbReference type="SUPFAM" id="SSF53756">
    <property type="entry name" value="UDP-Glycosyltransferase/glycogen phosphorylase"/>
    <property type="match status" value="1"/>
</dbReference>
<dbReference type="InterPro" id="IPR007235">
    <property type="entry name" value="Glyco_trans_28_C"/>
</dbReference>
<dbReference type="PANTHER" id="PTHR21015">
    <property type="entry name" value="UDP-N-ACETYLGLUCOSAMINE--N-ACETYLMURAMYL-(PENTAPEPTIDE) PYROPHOSPHORYL-UNDECAPRENOL N-ACETYLGLUCOSAMINE TRANSFERASE 1"/>
    <property type="match status" value="1"/>
</dbReference>
<organism evidence="2 3">
    <name type="scientific">Dyadobacter arcticus</name>
    <dbReference type="NCBI Taxonomy" id="1078754"/>
    <lineage>
        <taxon>Bacteria</taxon>
        <taxon>Pseudomonadati</taxon>
        <taxon>Bacteroidota</taxon>
        <taxon>Cytophagia</taxon>
        <taxon>Cytophagales</taxon>
        <taxon>Spirosomataceae</taxon>
        <taxon>Dyadobacter</taxon>
    </lineage>
</organism>
<accession>A0ABX0UH21</accession>
<keyword evidence="3" id="KW-1185">Reference proteome</keyword>
<dbReference type="Pfam" id="PF04101">
    <property type="entry name" value="Glyco_tran_28_C"/>
    <property type="match status" value="1"/>
</dbReference>
<proteinExistence type="predicted"/>
<comment type="caution">
    <text evidence="2">The sequence shown here is derived from an EMBL/GenBank/DDBJ whole genome shotgun (WGS) entry which is preliminary data.</text>
</comment>
<evidence type="ECO:0000313" key="3">
    <source>
        <dbReference type="Proteomes" id="UP001179181"/>
    </source>
</evidence>
<name>A0ABX0UH21_9BACT</name>
<feature type="domain" description="Glycosyl transferase family 28 C-terminal" evidence="1">
    <location>
        <begin position="249"/>
        <end position="311"/>
    </location>
</feature>
<evidence type="ECO:0000313" key="2">
    <source>
        <dbReference type="EMBL" id="NIJ51010.1"/>
    </source>
</evidence>
<reference evidence="2 3" key="1">
    <citation type="submission" date="2020-03" db="EMBL/GenBank/DDBJ databases">
        <title>Genomic Encyclopedia of Type Strains, Phase IV (KMG-IV): sequencing the most valuable type-strain genomes for metagenomic binning, comparative biology and taxonomic classification.</title>
        <authorList>
            <person name="Goeker M."/>
        </authorList>
    </citation>
    <scope>NUCLEOTIDE SEQUENCE [LARGE SCALE GENOMIC DNA]</scope>
    <source>
        <strain evidence="2 3">DSM 102865</strain>
    </source>
</reference>
<dbReference type="Gene3D" id="3.40.50.2000">
    <property type="entry name" value="Glycogen Phosphorylase B"/>
    <property type="match status" value="2"/>
</dbReference>
<dbReference type="RefSeq" id="WP_167266251.1">
    <property type="nucleotide sequence ID" value="NZ_JAASQJ010000001.1"/>
</dbReference>
<dbReference type="PANTHER" id="PTHR21015:SF22">
    <property type="entry name" value="GLYCOSYLTRANSFERASE"/>
    <property type="match status" value="1"/>
</dbReference>
<sequence length="357" mass="39536">MQPNFAFYIHHHGSGHFMRALAIARRLSNAQVTFLGSNLKRFQSLLPAHINCVHLPMDVPIESDTFATSQKLDFLHYAPLNVWGLLERSEMIVKTLKASFPIMLIVDVSVEVTMLATLVGVPTIVIRQNGNRDDVAHLNAYQSAQMLLAPCPQILVDQSAADWVERKTFYSGGFCRYDDRENLAIPPEKGKIGIIIGAGGTSIDCELVKAIARQCQPSSFHLIGEMSIHGSAKFEESNIIYHGAMGDPAGLLADCEVVIGNAGHNTVMEMAALNKRFICITEERPFHEQVRKGALLQANNMAIVLDHHNLDLVDWPALIQKAQNLSENGWQGVINPNALDAISEQLFSKWEEIFSSK</sequence>
<dbReference type="EMBL" id="JAASQJ010000001">
    <property type="protein sequence ID" value="NIJ51010.1"/>
    <property type="molecule type" value="Genomic_DNA"/>
</dbReference>
<evidence type="ECO:0000259" key="1">
    <source>
        <dbReference type="Pfam" id="PF04101"/>
    </source>
</evidence>